<accession>A0A7Z6UGH8</accession>
<comment type="caution">
    <text evidence="1">The sequence shown here is derived from an EMBL/GenBank/DDBJ whole genome shotgun (WGS) entry which is preliminary data.</text>
</comment>
<dbReference type="Proteomes" id="UP000281806">
    <property type="component" value="Unassembled WGS sequence"/>
</dbReference>
<evidence type="ECO:0000313" key="2">
    <source>
        <dbReference type="Proteomes" id="UP000281806"/>
    </source>
</evidence>
<proteinExistence type="predicted"/>
<organism evidence="1 2">
    <name type="scientific">Pseudomonas syringae pv. actinidiae</name>
    <dbReference type="NCBI Taxonomy" id="103796"/>
    <lineage>
        <taxon>Bacteria</taxon>
        <taxon>Pseudomonadati</taxon>
        <taxon>Pseudomonadota</taxon>
        <taxon>Gammaproteobacteria</taxon>
        <taxon>Pseudomonadales</taxon>
        <taxon>Pseudomonadaceae</taxon>
        <taxon>Pseudomonas</taxon>
        <taxon>Pseudomonas syringae</taxon>
    </lineage>
</organism>
<protein>
    <submittedName>
        <fullName evidence="1">Uncharacterized protein</fullName>
    </submittedName>
</protein>
<dbReference type="EMBL" id="RBRZ01000086">
    <property type="protein sequence ID" value="RMR55919.1"/>
    <property type="molecule type" value="Genomic_DNA"/>
</dbReference>
<evidence type="ECO:0000313" key="1">
    <source>
        <dbReference type="EMBL" id="RMR55919.1"/>
    </source>
</evidence>
<dbReference type="AlphaFoldDB" id="A0A7Z6UGH8"/>
<name>A0A7Z6UGH8_PSESF</name>
<gene>
    <name evidence="1" type="ORF">ALP83_200011</name>
</gene>
<sequence>MLQLITHIPAHNLPANQLQQIAVGIKTRSEIHIAVIVGQAAIAVRCDVHDTSEVVRAFVTHLQQIARCIVAVTLFVVADLTGIKRRNGL</sequence>
<reference evidence="1 2" key="1">
    <citation type="submission" date="2018-08" db="EMBL/GenBank/DDBJ databases">
        <title>Recombination of ecologically and evolutionarily significant loci maintains genetic cohesion in the Pseudomonas syringae species complex.</title>
        <authorList>
            <person name="Dillon M."/>
            <person name="Thakur S."/>
            <person name="Almeida R.N.D."/>
            <person name="Weir B.S."/>
            <person name="Guttman D.S."/>
        </authorList>
    </citation>
    <scope>NUCLEOTIDE SEQUENCE [LARGE SCALE GENOMIC DNA]</scope>
    <source>
        <strain evidence="1 2">ICMP 19198</strain>
    </source>
</reference>